<feature type="compositionally biased region" description="Basic and acidic residues" evidence="1">
    <location>
        <begin position="342"/>
        <end position="357"/>
    </location>
</feature>
<feature type="compositionally biased region" description="Basic and acidic residues" evidence="1">
    <location>
        <begin position="248"/>
        <end position="257"/>
    </location>
</feature>
<feature type="region of interest" description="Disordered" evidence="1">
    <location>
        <begin position="326"/>
        <end position="362"/>
    </location>
</feature>
<organism evidence="2 3">
    <name type="scientific">Pocillopora meandrina</name>
    <dbReference type="NCBI Taxonomy" id="46732"/>
    <lineage>
        <taxon>Eukaryota</taxon>
        <taxon>Metazoa</taxon>
        <taxon>Cnidaria</taxon>
        <taxon>Anthozoa</taxon>
        <taxon>Hexacorallia</taxon>
        <taxon>Scleractinia</taxon>
        <taxon>Astrocoeniina</taxon>
        <taxon>Pocilloporidae</taxon>
        <taxon>Pocillopora</taxon>
    </lineage>
</organism>
<feature type="compositionally biased region" description="Polar residues" evidence="1">
    <location>
        <begin position="263"/>
        <end position="281"/>
    </location>
</feature>
<comment type="caution">
    <text evidence="2">The sequence shown here is derived from an EMBL/GenBank/DDBJ whole genome shotgun (WGS) entry which is preliminary data.</text>
</comment>
<evidence type="ECO:0000313" key="2">
    <source>
        <dbReference type="EMBL" id="CAH3033493.1"/>
    </source>
</evidence>
<gene>
    <name evidence="2" type="ORF">PMEA_00010090</name>
</gene>
<sequence>MLKQIRHISEGNFYGLHVTNKARKLSLDKEIRTLEACKDVQSHVYRKEERELLSTLKRLQHTKQDHFEDIGHHENQGRSAFHPERCPSFYENQHASDGQRHSRHSRHSRKPTEYHDRKLQEKIKSEISDKKTSVKVCAGPSDASVIISLSPMASSTNTPKQLTTIALPSVPKPTKRDGGSEIHRTQAFMSCVICNLPRNAQGREYKHTCTCHEDSSKHPHHHHNRREDLQKRRKDHEDSHCFGGGRRRSLEVEENPPRFEWTQGFTNTNIHQKNQGRSRASSIEDDKKSHSPRGVDAYTAHAPGVGAHKWDFGADLGIAAANYHKRDRGKQSGFLASRSRKNSLEEGRSRRNSCSDRRSRRSSFGEQDTIICNRSKQEELRDLYHRLDRIFPVHDRYEYHDEDSNWYHRYTHLPENLPHTTHSPLFTPHSAAASNEGATHQNPAFNGLLHPDNIVNHHHFLPHEANKQEKPARSSQHAPHHVHGYRVHGIDRNSNRQEVSRQYCVTQGATSHIAAAFDRNHDQDSGIQSMLMKLKQLLNVYQQMDHKAPRYPWPSPPEIKFTNEEFRKLRNCRYLRLTKSNIESLKLLEDKLKERNGQKLHRPVD</sequence>
<feature type="region of interest" description="Disordered" evidence="1">
    <location>
        <begin position="74"/>
        <end position="119"/>
    </location>
</feature>
<protein>
    <submittedName>
        <fullName evidence="2">Uncharacterized protein</fullName>
    </submittedName>
</protein>
<feature type="region of interest" description="Disordered" evidence="1">
    <location>
        <begin position="210"/>
        <end position="300"/>
    </location>
</feature>
<feature type="compositionally biased region" description="Polar residues" evidence="1">
    <location>
        <begin position="432"/>
        <end position="444"/>
    </location>
</feature>
<reference evidence="2 3" key="1">
    <citation type="submission" date="2022-05" db="EMBL/GenBank/DDBJ databases">
        <authorList>
            <consortium name="Genoscope - CEA"/>
            <person name="William W."/>
        </authorList>
    </citation>
    <scope>NUCLEOTIDE SEQUENCE [LARGE SCALE GENOMIC DNA]</scope>
</reference>
<dbReference type="EMBL" id="CALNXJ010000002">
    <property type="protein sequence ID" value="CAH3033493.1"/>
    <property type="molecule type" value="Genomic_DNA"/>
</dbReference>
<name>A0AAU9VP92_9CNID</name>
<dbReference type="AlphaFoldDB" id="A0AAU9VP92"/>
<feature type="compositionally biased region" description="Basic and acidic residues" evidence="1">
    <location>
        <begin position="225"/>
        <end position="240"/>
    </location>
</feature>
<feature type="region of interest" description="Disordered" evidence="1">
    <location>
        <begin position="420"/>
        <end position="453"/>
    </location>
</feature>
<proteinExistence type="predicted"/>
<evidence type="ECO:0000313" key="3">
    <source>
        <dbReference type="Proteomes" id="UP001159428"/>
    </source>
</evidence>
<evidence type="ECO:0000256" key="1">
    <source>
        <dbReference type="SAM" id="MobiDB-lite"/>
    </source>
</evidence>
<accession>A0AAU9VP92</accession>
<feature type="compositionally biased region" description="Basic and acidic residues" evidence="1">
    <location>
        <begin position="110"/>
        <end position="119"/>
    </location>
</feature>
<dbReference type="Proteomes" id="UP001159428">
    <property type="component" value="Unassembled WGS sequence"/>
</dbReference>
<keyword evidence="3" id="KW-1185">Reference proteome</keyword>
<feature type="compositionally biased region" description="Basic and acidic residues" evidence="1">
    <location>
        <begin position="74"/>
        <end position="85"/>
    </location>
</feature>